<dbReference type="STRING" id="139723.A0A182MI53"/>
<sequence length="259" mass="28710">MNGSVVCPLKPQNSSINEALDTGFKFLDSVISFLRQKGVGLGRPSKRNRAKVIYQRVETCAKTLSLSVAQQTEISMPVYEKKQQSLRFGSKSRNDILDSTVELHTMASGTFTQRLLVALTICTLVADLTTLTAARPQESDAASVAAAIRYLQELETKHAQHARPRRPIMRLKQTAIARTFVGKNDTVAPLSIEIEVPANTKNEQNNAIVMYGSLTNCSAIPENPEKNKLNATRHLRPNMRISTDMVRYITVYNPPKVIA</sequence>
<dbReference type="AlphaFoldDB" id="A0A182MI53"/>
<dbReference type="VEuPathDB" id="VectorBase:ACUA018841"/>
<reference evidence="2" key="1">
    <citation type="submission" date="2013-09" db="EMBL/GenBank/DDBJ databases">
        <title>The Genome Sequence of Anopheles culicifacies species A.</title>
        <authorList>
            <consortium name="The Broad Institute Genomics Platform"/>
            <person name="Neafsey D.E."/>
            <person name="Besansky N."/>
            <person name="Howell P."/>
            <person name="Walton C."/>
            <person name="Young S.K."/>
            <person name="Zeng Q."/>
            <person name="Gargeya S."/>
            <person name="Fitzgerald M."/>
            <person name="Haas B."/>
            <person name="Abouelleil A."/>
            <person name="Allen A.W."/>
            <person name="Alvarado L."/>
            <person name="Arachchi H.M."/>
            <person name="Berlin A.M."/>
            <person name="Chapman S.B."/>
            <person name="Gainer-Dewar J."/>
            <person name="Goldberg J."/>
            <person name="Griggs A."/>
            <person name="Gujja S."/>
            <person name="Hansen M."/>
            <person name="Howarth C."/>
            <person name="Imamovic A."/>
            <person name="Ireland A."/>
            <person name="Larimer J."/>
            <person name="McCowan C."/>
            <person name="Murphy C."/>
            <person name="Pearson M."/>
            <person name="Poon T.W."/>
            <person name="Priest M."/>
            <person name="Roberts A."/>
            <person name="Saif S."/>
            <person name="Shea T."/>
            <person name="Sisk P."/>
            <person name="Sykes S."/>
            <person name="Wortman J."/>
            <person name="Nusbaum C."/>
            <person name="Birren B."/>
        </authorList>
    </citation>
    <scope>NUCLEOTIDE SEQUENCE [LARGE SCALE GENOMIC DNA]</scope>
    <source>
        <strain evidence="2">A-37</strain>
    </source>
</reference>
<evidence type="ECO:0000313" key="1">
    <source>
        <dbReference type="EnsemblMetazoa" id="ACUA018841-PA"/>
    </source>
</evidence>
<organism evidence="1 2">
    <name type="scientific">Anopheles culicifacies</name>
    <dbReference type="NCBI Taxonomy" id="139723"/>
    <lineage>
        <taxon>Eukaryota</taxon>
        <taxon>Metazoa</taxon>
        <taxon>Ecdysozoa</taxon>
        <taxon>Arthropoda</taxon>
        <taxon>Hexapoda</taxon>
        <taxon>Insecta</taxon>
        <taxon>Pterygota</taxon>
        <taxon>Neoptera</taxon>
        <taxon>Endopterygota</taxon>
        <taxon>Diptera</taxon>
        <taxon>Nematocera</taxon>
        <taxon>Culicoidea</taxon>
        <taxon>Culicidae</taxon>
        <taxon>Anophelinae</taxon>
        <taxon>Anopheles</taxon>
        <taxon>culicifacies species complex</taxon>
    </lineage>
</organism>
<dbReference type="EMBL" id="AXCM01001834">
    <property type="status" value="NOT_ANNOTATED_CDS"/>
    <property type="molecule type" value="Genomic_DNA"/>
</dbReference>
<accession>A0A182MI53</accession>
<protein>
    <submittedName>
        <fullName evidence="1">Uncharacterized protein</fullName>
    </submittedName>
</protein>
<dbReference type="EnsemblMetazoa" id="ACUA018841-RA">
    <property type="protein sequence ID" value="ACUA018841-PA"/>
    <property type="gene ID" value="ACUA018841"/>
</dbReference>
<proteinExistence type="predicted"/>
<evidence type="ECO:0000313" key="2">
    <source>
        <dbReference type="Proteomes" id="UP000075883"/>
    </source>
</evidence>
<dbReference type="Proteomes" id="UP000075883">
    <property type="component" value="Unassembled WGS sequence"/>
</dbReference>
<keyword evidence="2" id="KW-1185">Reference proteome</keyword>
<name>A0A182MI53_9DIPT</name>
<reference evidence="1" key="2">
    <citation type="submission" date="2020-05" db="UniProtKB">
        <authorList>
            <consortium name="EnsemblMetazoa"/>
        </authorList>
    </citation>
    <scope>IDENTIFICATION</scope>
    <source>
        <strain evidence="1">A-37</strain>
    </source>
</reference>